<dbReference type="AlphaFoldDB" id="A0A7R9GK00"/>
<evidence type="ECO:0000313" key="2">
    <source>
        <dbReference type="Proteomes" id="UP000678499"/>
    </source>
</evidence>
<name>A0A7R9GK00_9CRUS</name>
<keyword evidence="2" id="KW-1185">Reference proteome</keyword>
<dbReference type="EMBL" id="CAJPEX010013854">
    <property type="protein sequence ID" value="CAG0925514.1"/>
    <property type="molecule type" value="Genomic_DNA"/>
</dbReference>
<gene>
    <name evidence="1" type="ORF">NMOB1V02_LOCUS12964</name>
</gene>
<feature type="non-terminal residue" evidence="1">
    <location>
        <position position="75"/>
    </location>
</feature>
<dbReference type="Gene3D" id="1.10.600.10">
    <property type="entry name" value="Farnesyl Diphosphate Synthase"/>
    <property type="match status" value="1"/>
</dbReference>
<proteinExistence type="predicted"/>
<dbReference type="InterPro" id="IPR008949">
    <property type="entry name" value="Isoprenoid_synthase_dom_sf"/>
</dbReference>
<organism evidence="1">
    <name type="scientific">Notodromas monacha</name>
    <dbReference type="NCBI Taxonomy" id="399045"/>
    <lineage>
        <taxon>Eukaryota</taxon>
        <taxon>Metazoa</taxon>
        <taxon>Ecdysozoa</taxon>
        <taxon>Arthropoda</taxon>
        <taxon>Crustacea</taxon>
        <taxon>Oligostraca</taxon>
        <taxon>Ostracoda</taxon>
        <taxon>Podocopa</taxon>
        <taxon>Podocopida</taxon>
        <taxon>Cypridocopina</taxon>
        <taxon>Cypridoidea</taxon>
        <taxon>Cyprididae</taxon>
        <taxon>Notodromas</taxon>
    </lineage>
</organism>
<sequence length="75" mass="8772">MSKTALRPEEVESERKIFRDYHNSFIDELTTLPKISEDLPEVSDWWRKLLSYNVCGGKMNRGFMAYLTAVVLSEE</sequence>
<reference evidence="1" key="1">
    <citation type="submission" date="2020-11" db="EMBL/GenBank/DDBJ databases">
        <authorList>
            <person name="Tran Van P."/>
        </authorList>
    </citation>
    <scope>NUCLEOTIDE SEQUENCE</scope>
</reference>
<accession>A0A7R9GK00</accession>
<dbReference type="Proteomes" id="UP000678499">
    <property type="component" value="Unassembled WGS sequence"/>
</dbReference>
<evidence type="ECO:0000313" key="1">
    <source>
        <dbReference type="EMBL" id="CAD7285362.1"/>
    </source>
</evidence>
<dbReference type="OrthoDB" id="10257492at2759"/>
<protein>
    <submittedName>
        <fullName evidence="1">Uncharacterized protein</fullName>
    </submittedName>
</protein>
<dbReference type="SUPFAM" id="SSF48576">
    <property type="entry name" value="Terpenoid synthases"/>
    <property type="match status" value="1"/>
</dbReference>
<dbReference type="EMBL" id="OA895891">
    <property type="protein sequence ID" value="CAD7285362.1"/>
    <property type="molecule type" value="Genomic_DNA"/>
</dbReference>